<keyword evidence="9 14" id="KW-1133">Transmembrane helix</keyword>
<dbReference type="InterPro" id="IPR036034">
    <property type="entry name" value="PDZ_sf"/>
</dbReference>
<evidence type="ECO:0000256" key="12">
    <source>
        <dbReference type="ARBA" id="ARBA00032214"/>
    </source>
</evidence>
<dbReference type="OrthoDB" id="9782003at2"/>
<evidence type="ECO:0000256" key="3">
    <source>
        <dbReference type="ARBA" id="ARBA00007931"/>
    </source>
</evidence>
<gene>
    <name evidence="17" type="primary">rip1</name>
    <name evidence="17" type="ORF">CCHOA_07275</name>
</gene>
<evidence type="ECO:0000256" key="11">
    <source>
        <dbReference type="ARBA" id="ARBA00023136"/>
    </source>
</evidence>
<evidence type="ECO:0000256" key="10">
    <source>
        <dbReference type="ARBA" id="ARBA00023049"/>
    </source>
</evidence>
<dbReference type="GO" id="GO:0004222">
    <property type="term" value="F:metalloendopeptidase activity"/>
    <property type="evidence" value="ECO:0007669"/>
    <property type="project" value="InterPro"/>
</dbReference>
<dbReference type="EMBL" id="CP033896">
    <property type="protein sequence ID" value="AZA13847.1"/>
    <property type="molecule type" value="Genomic_DNA"/>
</dbReference>
<feature type="transmembrane region" description="Helical" evidence="14">
    <location>
        <begin position="370"/>
        <end position="396"/>
    </location>
</feature>
<evidence type="ECO:0000259" key="15">
    <source>
        <dbReference type="Pfam" id="PF02163"/>
    </source>
</evidence>
<organism evidence="17 18">
    <name type="scientific">Corynebacterium choanae</name>
    <dbReference type="NCBI Taxonomy" id="1862358"/>
    <lineage>
        <taxon>Bacteria</taxon>
        <taxon>Bacillati</taxon>
        <taxon>Actinomycetota</taxon>
        <taxon>Actinomycetes</taxon>
        <taxon>Mycobacteriales</taxon>
        <taxon>Corynebacteriaceae</taxon>
        <taxon>Corynebacterium</taxon>
    </lineage>
</organism>
<dbReference type="Pfam" id="PF02163">
    <property type="entry name" value="Peptidase_M50"/>
    <property type="match status" value="1"/>
</dbReference>
<feature type="transmembrane region" description="Helical" evidence="14">
    <location>
        <begin position="97"/>
        <end position="119"/>
    </location>
</feature>
<dbReference type="CDD" id="cd06163">
    <property type="entry name" value="S2P-M50_PDZ_RseP-like"/>
    <property type="match status" value="1"/>
</dbReference>
<keyword evidence="5 17" id="KW-0645">Protease</keyword>
<reference evidence="17 18" key="1">
    <citation type="submission" date="2018-11" db="EMBL/GenBank/DDBJ databases">
        <authorList>
            <person name="Kleinhagauer T."/>
            <person name="Glaeser S.P."/>
            <person name="Spergser J."/>
            <person name="Ruckert C."/>
            <person name="Kaempfer P."/>
            <person name="Busse H.-J."/>
        </authorList>
    </citation>
    <scope>NUCLEOTIDE SEQUENCE [LARGE SCALE GENOMIC DNA]</scope>
    <source>
        <strain evidence="17 18">200CH</strain>
    </source>
</reference>
<evidence type="ECO:0000313" key="17">
    <source>
        <dbReference type="EMBL" id="AZA13847.1"/>
    </source>
</evidence>
<dbReference type="PANTHER" id="PTHR42837">
    <property type="entry name" value="REGULATOR OF SIGMA-E PROTEASE RSEP"/>
    <property type="match status" value="1"/>
</dbReference>
<name>A0A3G6J702_9CORY</name>
<keyword evidence="18" id="KW-1185">Reference proteome</keyword>
<evidence type="ECO:0000256" key="5">
    <source>
        <dbReference type="ARBA" id="ARBA00022670"/>
    </source>
</evidence>
<keyword evidence="11 14" id="KW-0472">Membrane</keyword>
<comment type="subcellular location">
    <subcellularLocation>
        <location evidence="2">Membrane</location>
        <topology evidence="2">Multi-pass membrane protein</topology>
    </subcellularLocation>
</comment>
<dbReference type="KEGG" id="ccho:CCHOA_07275"/>
<evidence type="ECO:0000256" key="14">
    <source>
        <dbReference type="SAM" id="Phobius"/>
    </source>
</evidence>
<dbReference type="Gene3D" id="2.30.42.10">
    <property type="match status" value="1"/>
</dbReference>
<keyword evidence="6 14" id="KW-0812">Transmembrane</keyword>
<feature type="domain" description="PDZ" evidence="16">
    <location>
        <begin position="158"/>
        <end position="203"/>
    </location>
</feature>
<feature type="transmembrane region" description="Helical" evidence="14">
    <location>
        <begin position="316"/>
        <end position="336"/>
    </location>
</feature>
<dbReference type="InterPro" id="IPR041489">
    <property type="entry name" value="PDZ_6"/>
</dbReference>
<feature type="transmembrane region" description="Helical" evidence="14">
    <location>
        <begin position="6"/>
        <end position="28"/>
    </location>
</feature>
<dbReference type="InterPro" id="IPR004387">
    <property type="entry name" value="Pept_M50_Zn"/>
</dbReference>
<keyword evidence="10 17" id="KW-0482">Metalloprotease</keyword>
<dbReference type="InterPro" id="IPR008915">
    <property type="entry name" value="Peptidase_M50"/>
</dbReference>
<evidence type="ECO:0000256" key="7">
    <source>
        <dbReference type="ARBA" id="ARBA00022801"/>
    </source>
</evidence>
<accession>A0A3G6J702</accession>
<dbReference type="GO" id="GO:0016020">
    <property type="term" value="C:membrane"/>
    <property type="evidence" value="ECO:0007669"/>
    <property type="project" value="UniProtKB-SubCell"/>
</dbReference>
<keyword evidence="8" id="KW-0862">Zinc</keyword>
<comment type="similarity">
    <text evidence="3">Belongs to the peptidase M50B family.</text>
</comment>
<evidence type="ECO:0000256" key="4">
    <source>
        <dbReference type="ARBA" id="ARBA00019897"/>
    </source>
</evidence>
<dbReference type="PANTHER" id="PTHR42837:SF2">
    <property type="entry name" value="MEMBRANE METALLOPROTEASE ARASP2, CHLOROPLASTIC-RELATED"/>
    <property type="match status" value="1"/>
</dbReference>
<proteinExistence type="inferred from homology"/>
<evidence type="ECO:0000256" key="6">
    <source>
        <dbReference type="ARBA" id="ARBA00022692"/>
    </source>
</evidence>
<dbReference type="GO" id="GO:0006508">
    <property type="term" value="P:proteolysis"/>
    <property type="evidence" value="ECO:0007669"/>
    <property type="project" value="UniProtKB-KW"/>
</dbReference>
<feature type="domain" description="Peptidase M50" evidence="15">
    <location>
        <begin position="10"/>
        <end position="360"/>
    </location>
</feature>
<evidence type="ECO:0000256" key="13">
    <source>
        <dbReference type="ARBA" id="ARBA00033476"/>
    </source>
</evidence>
<dbReference type="Proteomes" id="UP000269019">
    <property type="component" value="Chromosome"/>
</dbReference>
<evidence type="ECO:0000259" key="16">
    <source>
        <dbReference type="Pfam" id="PF17820"/>
    </source>
</evidence>
<evidence type="ECO:0000256" key="1">
    <source>
        <dbReference type="ARBA" id="ARBA00001947"/>
    </source>
</evidence>
<comment type="cofactor">
    <cofactor evidence="1">
        <name>Zn(2+)</name>
        <dbReference type="ChEBI" id="CHEBI:29105"/>
    </cofactor>
</comment>
<dbReference type="AlphaFoldDB" id="A0A3G6J702"/>
<evidence type="ECO:0000256" key="2">
    <source>
        <dbReference type="ARBA" id="ARBA00004141"/>
    </source>
</evidence>
<evidence type="ECO:0000256" key="8">
    <source>
        <dbReference type="ARBA" id="ARBA00022833"/>
    </source>
</evidence>
<protein>
    <recommendedName>
        <fullName evidence="4">Zinc metalloprotease Rip1</fullName>
    </recommendedName>
    <alternativeName>
        <fullName evidence="12">S2P endopeptidase</fullName>
    </alternativeName>
    <alternativeName>
        <fullName evidence="13">Site-2-type intramembrane protease</fullName>
    </alternativeName>
</protein>
<sequence length="405" mass="42524">MGFATGAVLFAVGIALTIALHEFGHYLIARLSGMRVRRFFIGFGPTLWSVQRGHTTYGIKALPFGGFCDIAGMTSLDELTPEEAPYAMVRKSALRRIATLLGGIAMNILIGVTVLYVVAVGAGLPDPKADVRAVVESTSCVPEQQYDAERFSDCTGTGPAATAGVLPGDIIAAVDGETTRSFGEVAALLRQRPAQVATLTVERDGRELLLDVPVESVTRLVPNEAGELVPTTVGAIGVRGTTPAVWREYSAVSAVPAAVEFSGFMLQQTAYGLAKFPLAIPGVVQSVFGGDRDAESPMSVVGATRIGGELAAGSHWSAFLLMLASLNFFLALFNVLPVPPLDGGHVAIVCYEVIRDRIRRLRGLAPLGPVHYGPIVPIIVGVSALLVVVGVVIIVADIVNPISVL</sequence>
<keyword evidence="7 17" id="KW-0378">Hydrolase</keyword>
<evidence type="ECO:0000313" key="18">
    <source>
        <dbReference type="Proteomes" id="UP000269019"/>
    </source>
</evidence>
<dbReference type="Pfam" id="PF17820">
    <property type="entry name" value="PDZ_6"/>
    <property type="match status" value="1"/>
</dbReference>
<evidence type="ECO:0000256" key="9">
    <source>
        <dbReference type="ARBA" id="ARBA00022989"/>
    </source>
</evidence>
<dbReference type="SUPFAM" id="SSF50156">
    <property type="entry name" value="PDZ domain-like"/>
    <property type="match status" value="1"/>
</dbReference>
<dbReference type="RefSeq" id="WP_123928472.1">
    <property type="nucleotide sequence ID" value="NZ_CP033896.1"/>
</dbReference>